<name>A0A1H3KR48_9ACTN</name>
<dbReference type="EMBL" id="FNQB01000001">
    <property type="protein sequence ID" value="SDY54489.1"/>
    <property type="molecule type" value="Genomic_DNA"/>
</dbReference>
<dbReference type="RefSeq" id="WP_090786226.1">
    <property type="nucleotide sequence ID" value="NZ_BOND01000031.1"/>
</dbReference>
<dbReference type="Pfam" id="PF22494">
    <property type="entry name" value="choice_anch_I"/>
    <property type="match status" value="1"/>
</dbReference>
<reference evidence="6" key="1">
    <citation type="submission" date="2016-10" db="EMBL/GenBank/DDBJ databases">
        <authorList>
            <person name="Varghese N."/>
            <person name="Submissions S."/>
        </authorList>
    </citation>
    <scope>NUCLEOTIDE SEQUENCE [LARGE SCALE GENOMIC DNA]</scope>
    <source>
        <strain evidence="6">DSM 44718</strain>
    </source>
</reference>
<dbReference type="InterPro" id="IPR027372">
    <property type="entry name" value="Phytase-like_dom"/>
</dbReference>
<dbReference type="InterPro" id="IPR011048">
    <property type="entry name" value="Haem_d1_sf"/>
</dbReference>
<dbReference type="Proteomes" id="UP000199632">
    <property type="component" value="Unassembled WGS sequence"/>
</dbReference>
<keyword evidence="1" id="KW-1133">Transmembrane helix</keyword>
<dbReference type="PANTHER" id="PTHR46928">
    <property type="entry name" value="MESENCHYME-SPECIFIC CELL SURFACE GLYCOPROTEIN"/>
    <property type="match status" value="1"/>
</dbReference>
<feature type="domain" description="Phytase-like" evidence="3">
    <location>
        <begin position="457"/>
        <end position="719"/>
    </location>
</feature>
<dbReference type="Gene3D" id="2.130.10.10">
    <property type="entry name" value="YVTN repeat-like/Quinoprotein amine dehydrogenase"/>
    <property type="match status" value="1"/>
</dbReference>
<dbReference type="InterPro" id="IPR055188">
    <property type="entry name" value="Choice_anch_I"/>
</dbReference>
<dbReference type="STRING" id="137265.SAMN05421684_0284"/>
<evidence type="ECO:0000259" key="3">
    <source>
        <dbReference type="Pfam" id="PF13449"/>
    </source>
</evidence>
<dbReference type="OrthoDB" id="1016457at2"/>
<dbReference type="SUPFAM" id="SSF75011">
    <property type="entry name" value="3-carboxy-cis,cis-mucoante lactonizing enzyme"/>
    <property type="match status" value="1"/>
</dbReference>
<dbReference type="Pfam" id="PF13449">
    <property type="entry name" value="Phytase-like"/>
    <property type="match status" value="1"/>
</dbReference>
<dbReference type="AlphaFoldDB" id="A0A1H3KR48"/>
<feature type="domain" description="Choice-of-anchor I" evidence="4">
    <location>
        <begin position="301"/>
        <end position="392"/>
    </location>
</feature>
<keyword evidence="6" id="KW-1185">Reference proteome</keyword>
<dbReference type="InterPro" id="IPR015943">
    <property type="entry name" value="WD40/YVTN_repeat-like_dom_sf"/>
</dbReference>
<keyword evidence="1" id="KW-0812">Transmembrane</keyword>
<gene>
    <name evidence="5" type="ORF">SAMN05421684_0284</name>
</gene>
<sequence>MPVPPATGRFVRTAMVAGLISVPALVGQAAFAAAPDAKFAGFERLATVPVYLNSAEDQETVAEISAVSTDGNTVISTDSPGERLGFIDITDPANPKPKGTFALPGEPTSVAVYQNYVLAVVNTSEDFVNTSGVLEIIDLATRTKVHEIQLGGQPDSIAVAPSGKYLTIAIENERDEDLNDGELPQKPAGFLQVIDIKKDVKKWAATPVELKGLAKVAPSDPEPEYVAINGKDEAVVTLQENNHIALVDLAKKKVVKDFSAGQVKLSGVDTVEDGTIAQDDKITVRREPDGVTWIDDKTFATANEGDYVGGSRGFTVWKRNGEVIYDAGNSFDRLAAAHGLYPEGRSDAKGTEPENVAFGKFDGKPVLFVNSERGNFVAAYDISKPKAPKFLQILPTTNGPEGVTTVPSRGLLVVSSEEDLPDDGIRASVTIFKYGSKGAFPTIRSAYEPGQKKAPISWGALSGLSAVPGKPDQLVSITDNVYTPTRLLTIDTAQQPALVSGELTVTKDGKPVGYDAEGVAARAAGAGYWIAIEGDGTAAKPNLIVRLDAKGAVQEEIPLPADVAANVTSNGFEGVAITGTDATEQVWVAVQRELKGDPKGTVRIGRYSVADKKWAWLGYQLDTAPAGAWIGLSELVPVDNDTFAVIERDNQRGLKASVKKVYTFDVPASFGTEALPTAKKTLAVDLLPALKADNGWVQDKVEGLTIAGNGQVYAVTDNDGVDDATGETVFLRLGAAADVFKPGTDNGGGTGGGEGDGGGLPVTGAPALLIASAGVVIAAVGAFLFVRARRAKLRFTA</sequence>
<keyword evidence="2" id="KW-0732">Signal</keyword>
<evidence type="ECO:0000259" key="4">
    <source>
        <dbReference type="Pfam" id="PF22494"/>
    </source>
</evidence>
<dbReference type="PANTHER" id="PTHR46928:SF1">
    <property type="entry name" value="MESENCHYME-SPECIFIC CELL SURFACE GLYCOPROTEIN"/>
    <property type="match status" value="1"/>
</dbReference>
<organism evidence="5 6">
    <name type="scientific">Asanoa ishikariensis</name>
    <dbReference type="NCBI Taxonomy" id="137265"/>
    <lineage>
        <taxon>Bacteria</taxon>
        <taxon>Bacillati</taxon>
        <taxon>Actinomycetota</taxon>
        <taxon>Actinomycetes</taxon>
        <taxon>Micromonosporales</taxon>
        <taxon>Micromonosporaceae</taxon>
        <taxon>Asanoa</taxon>
    </lineage>
</organism>
<keyword evidence="1" id="KW-0472">Membrane</keyword>
<evidence type="ECO:0000256" key="1">
    <source>
        <dbReference type="SAM" id="Phobius"/>
    </source>
</evidence>
<evidence type="ECO:0000256" key="2">
    <source>
        <dbReference type="SAM" id="SignalP"/>
    </source>
</evidence>
<evidence type="ECO:0000313" key="5">
    <source>
        <dbReference type="EMBL" id="SDY54489.1"/>
    </source>
</evidence>
<accession>A0A1H3KR48</accession>
<protein>
    <submittedName>
        <fullName evidence="5">Uncharacterized conserved protein</fullName>
    </submittedName>
</protein>
<proteinExistence type="predicted"/>
<dbReference type="SUPFAM" id="SSF51004">
    <property type="entry name" value="C-terminal (heme d1) domain of cytochrome cd1-nitrite reductase"/>
    <property type="match status" value="1"/>
</dbReference>
<feature type="chain" id="PRO_5011776609" evidence="2">
    <location>
        <begin position="33"/>
        <end position="797"/>
    </location>
</feature>
<evidence type="ECO:0000313" key="6">
    <source>
        <dbReference type="Proteomes" id="UP000199632"/>
    </source>
</evidence>
<feature type="signal peptide" evidence="2">
    <location>
        <begin position="1"/>
        <end position="32"/>
    </location>
</feature>
<dbReference type="InterPro" id="IPR052956">
    <property type="entry name" value="Mesenchyme-surface_protein"/>
</dbReference>
<feature type="transmembrane region" description="Helical" evidence="1">
    <location>
        <begin position="767"/>
        <end position="786"/>
    </location>
</feature>